<dbReference type="GO" id="GO:0003677">
    <property type="term" value="F:DNA binding"/>
    <property type="evidence" value="ECO:0007669"/>
    <property type="project" value="UniProtKB-KW"/>
</dbReference>
<evidence type="ECO:0000259" key="13">
    <source>
        <dbReference type="Pfam" id="PF01726"/>
    </source>
</evidence>
<organism evidence="14">
    <name type="scientific">freshwater metagenome</name>
    <dbReference type="NCBI Taxonomy" id="449393"/>
    <lineage>
        <taxon>unclassified sequences</taxon>
        <taxon>metagenomes</taxon>
        <taxon>ecological metagenomes</taxon>
    </lineage>
</organism>
<evidence type="ECO:0000256" key="4">
    <source>
        <dbReference type="ARBA" id="ARBA00022763"/>
    </source>
</evidence>
<dbReference type="EMBL" id="CAEZTD010000024">
    <property type="protein sequence ID" value="CAB4557446.1"/>
    <property type="molecule type" value="Genomic_DNA"/>
</dbReference>
<reference evidence="14" key="1">
    <citation type="submission" date="2020-05" db="EMBL/GenBank/DDBJ databases">
        <authorList>
            <person name="Chiriac C."/>
            <person name="Salcher M."/>
            <person name="Ghai R."/>
            <person name="Kavagutti S V."/>
        </authorList>
    </citation>
    <scope>NUCLEOTIDE SEQUENCE</scope>
</reference>
<protein>
    <submittedName>
        <fullName evidence="14">Unannotated protein</fullName>
    </submittedName>
</protein>
<keyword evidence="10" id="KW-0234">DNA repair</keyword>
<dbReference type="CDD" id="cd06529">
    <property type="entry name" value="S24_LexA-like"/>
    <property type="match status" value="1"/>
</dbReference>
<dbReference type="InterPro" id="IPR036388">
    <property type="entry name" value="WH-like_DNA-bd_sf"/>
</dbReference>
<dbReference type="Gene3D" id="1.10.10.10">
    <property type="entry name" value="Winged helix-like DNA-binding domain superfamily/Winged helix DNA-binding domain"/>
    <property type="match status" value="1"/>
</dbReference>
<dbReference type="InterPro" id="IPR036286">
    <property type="entry name" value="LexA/Signal_pep-like_sf"/>
</dbReference>
<dbReference type="GO" id="GO:0009432">
    <property type="term" value="P:SOS response"/>
    <property type="evidence" value="ECO:0007669"/>
    <property type="project" value="UniProtKB-KW"/>
</dbReference>
<gene>
    <name evidence="14" type="ORF">UFOPK1591_00481</name>
</gene>
<keyword evidence="9" id="KW-0804">Transcription</keyword>
<comment type="similarity">
    <text evidence="1">Belongs to the peptidase S24 family.</text>
</comment>
<dbReference type="NCBIfam" id="TIGR00498">
    <property type="entry name" value="lexA"/>
    <property type="match status" value="1"/>
</dbReference>
<dbReference type="PANTHER" id="PTHR33516">
    <property type="entry name" value="LEXA REPRESSOR"/>
    <property type="match status" value="1"/>
</dbReference>
<feature type="domain" description="LexA repressor DNA-binding" evidence="13">
    <location>
        <begin position="70"/>
        <end position="133"/>
    </location>
</feature>
<evidence type="ECO:0000256" key="5">
    <source>
        <dbReference type="ARBA" id="ARBA00022801"/>
    </source>
</evidence>
<dbReference type="FunFam" id="2.10.109.10:FF:000001">
    <property type="entry name" value="LexA repressor"/>
    <property type="match status" value="1"/>
</dbReference>
<name>A0A6J6D237_9ZZZZ</name>
<evidence type="ECO:0000313" key="14">
    <source>
        <dbReference type="EMBL" id="CAB4557446.1"/>
    </source>
</evidence>
<evidence type="ECO:0000256" key="9">
    <source>
        <dbReference type="ARBA" id="ARBA00023163"/>
    </source>
</evidence>
<proteinExistence type="inferred from homology"/>
<dbReference type="GO" id="GO:0004252">
    <property type="term" value="F:serine-type endopeptidase activity"/>
    <property type="evidence" value="ECO:0007669"/>
    <property type="project" value="InterPro"/>
</dbReference>
<accession>A0A6J6D237</accession>
<keyword evidence="7" id="KW-0805">Transcription regulation</keyword>
<dbReference type="Gene3D" id="2.10.109.10">
    <property type="entry name" value="Umud Fragment, subunit A"/>
    <property type="match status" value="1"/>
</dbReference>
<evidence type="ECO:0000256" key="3">
    <source>
        <dbReference type="ARBA" id="ARBA00022705"/>
    </source>
</evidence>
<dbReference type="Pfam" id="PF01726">
    <property type="entry name" value="LexA_DNA_bind"/>
    <property type="match status" value="1"/>
</dbReference>
<dbReference type="AlphaFoldDB" id="A0A6J6D237"/>
<dbReference type="SUPFAM" id="SSF51306">
    <property type="entry name" value="LexA/Signal peptidase"/>
    <property type="match status" value="1"/>
</dbReference>
<dbReference type="GO" id="GO:0006508">
    <property type="term" value="P:proteolysis"/>
    <property type="evidence" value="ECO:0007669"/>
    <property type="project" value="InterPro"/>
</dbReference>
<dbReference type="InterPro" id="IPR006197">
    <property type="entry name" value="Peptidase_S24_LexA"/>
</dbReference>
<dbReference type="HAMAP" id="MF_00015">
    <property type="entry name" value="LexA"/>
    <property type="match status" value="1"/>
</dbReference>
<evidence type="ECO:0000256" key="1">
    <source>
        <dbReference type="ARBA" id="ARBA00007484"/>
    </source>
</evidence>
<dbReference type="InterPro" id="IPR039418">
    <property type="entry name" value="LexA-like"/>
</dbReference>
<sequence>MSGTRPGVPDTKTCFEYIFDSETVSSRFARNFRICDDTVEDVFDSASVFEYSFDMSTSETATTDNGRGTQKLSAKQAEMLSAIISFIDENGYAPTMQQVGAAVGLSSLSSVSHQFNQLEIFGYIRRDPKLARTIEVVLNPDGSEFVGGASTPATSRVDLGPEVTMVPLVGRIAAGVPITAEQNIDDTMALPQQLVGKGDLFMLEVHGDSMVEAAICDGDFVVVRAQKTAENGDIVSAMLDGEATVKVFKQRDGHTWLLPRNSAYEPILGDHAEIQGKVVAVLRSVR</sequence>
<evidence type="ECO:0000256" key="11">
    <source>
        <dbReference type="ARBA" id="ARBA00023236"/>
    </source>
</evidence>
<dbReference type="InterPro" id="IPR036390">
    <property type="entry name" value="WH_DNA-bd_sf"/>
</dbReference>
<evidence type="ECO:0000256" key="7">
    <source>
        <dbReference type="ARBA" id="ARBA00023015"/>
    </source>
</evidence>
<dbReference type="GO" id="GO:0006281">
    <property type="term" value="P:DNA repair"/>
    <property type="evidence" value="ECO:0007669"/>
    <property type="project" value="UniProtKB-KW"/>
</dbReference>
<dbReference type="InterPro" id="IPR006199">
    <property type="entry name" value="LexA_DNA-bd_dom"/>
</dbReference>
<dbReference type="InterPro" id="IPR006200">
    <property type="entry name" value="LexA"/>
</dbReference>
<evidence type="ECO:0000256" key="8">
    <source>
        <dbReference type="ARBA" id="ARBA00023125"/>
    </source>
</evidence>
<evidence type="ECO:0000256" key="2">
    <source>
        <dbReference type="ARBA" id="ARBA00022491"/>
    </source>
</evidence>
<evidence type="ECO:0000256" key="6">
    <source>
        <dbReference type="ARBA" id="ARBA00022813"/>
    </source>
</evidence>
<dbReference type="PRINTS" id="PR00726">
    <property type="entry name" value="LEXASERPTASE"/>
</dbReference>
<keyword evidence="6" id="KW-0068">Autocatalytic cleavage</keyword>
<keyword evidence="8" id="KW-0238">DNA-binding</keyword>
<keyword evidence="5" id="KW-0378">Hydrolase</keyword>
<evidence type="ECO:0000256" key="10">
    <source>
        <dbReference type="ARBA" id="ARBA00023204"/>
    </source>
</evidence>
<keyword evidence="11" id="KW-0742">SOS response</keyword>
<dbReference type="Pfam" id="PF00717">
    <property type="entry name" value="Peptidase_S24"/>
    <property type="match status" value="1"/>
</dbReference>
<dbReference type="PANTHER" id="PTHR33516:SF2">
    <property type="entry name" value="LEXA REPRESSOR-RELATED"/>
    <property type="match status" value="1"/>
</dbReference>
<dbReference type="InterPro" id="IPR015927">
    <property type="entry name" value="Peptidase_S24_S26A/B/C"/>
</dbReference>
<keyword evidence="2" id="KW-0678">Repressor</keyword>
<keyword evidence="4" id="KW-0227">DNA damage</keyword>
<feature type="domain" description="Peptidase S24/S26A/S26B/S26C" evidence="12">
    <location>
        <begin position="167"/>
        <end position="279"/>
    </location>
</feature>
<dbReference type="GO" id="GO:0006260">
    <property type="term" value="P:DNA replication"/>
    <property type="evidence" value="ECO:0007669"/>
    <property type="project" value="UniProtKB-KW"/>
</dbReference>
<dbReference type="GO" id="GO:0045892">
    <property type="term" value="P:negative regulation of DNA-templated transcription"/>
    <property type="evidence" value="ECO:0007669"/>
    <property type="project" value="InterPro"/>
</dbReference>
<dbReference type="SUPFAM" id="SSF46785">
    <property type="entry name" value="Winged helix' DNA-binding domain"/>
    <property type="match status" value="1"/>
</dbReference>
<evidence type="ECO:0000259" key="12">
    <source>
        <dbReference type="Pfam" id="PF00717"/>
    </source>
</evidence>
<dbReference type="InterPro" id="IPR050077">
    <property type="entry name" value="LexA_repressor"/>
</dbReference>
<keyword evidence="3" id="KW-0235">DNA replication</keyword>